<evidence type="ECO:0000313" key="1">
    <source>
        <dbReference type="EMBL" id="KKL80327.1"/>
    </source>
</evidence>
<reference evidence="1" key="1">
    <citation type="journal article" date="2015" name="Nature">
        <title>Complex archaea that bridge the gap between prokaryotes and eukaryotes.</title>
        <authorList>
            <person name="Spang A."/>
            <person name="Saw J.H."/>
            <person name="Jorgensen S.L."/>
            <person name="Zaremba-Niedzwiedzka K."/>
            <person name="Martijn J."/>
            <person name="Lind A.E."/>
            <person name="van Eijk R."/>
            <person name="Schleper C."/>
            <person name="Guy L."/>
            <person name="Ettema T.J."/>
        </authorList>
    </citation>
    <scope>NUCLEOTIDE SEQUENCE</scope>
</reference>
<name>A0A0F9HYV7_9ZZZZ</name>
<accession>A0A0F9HYV7</accession>
<gene>
    <name evidence="1" type="ORF">LCGC14_2005890</name>
</gene>
<comment type="caution">
    <text evidence="1">The sequence shown here is derived from an EMBL/GenBank/DDBJ whole genome shotgun (WGS) entry which is preliminary data.</text>
</comment>
<dbReference type="AlphaFoldDB" id="A0A0F9HYV7"/>
<organism evidence="1">
    <name type="scientific">marine sediment metagenome</name>
    <dbReference type="NCBI Taxonomy" id="412755"/>
    <lineage>
        <taxon>unclassified sequences</taxon>
        <taxon>metagenomes</taxon>
        <taxon>ecological metagenomes</taxon>
    </lineage>
</organism>
<proteinExistence type="predicted"/>
<dbReference type="EMBL" id="LAZR01022886">
    <property type="protein sequence ID" value="KKL80327.1"/>
    <property type="molecule type" value="Genomic_DNA"/>
</dbReference>
<sequence length="74" mass="8935">MKYNNIIELKGKIELYQKSIEPYVNLKVKYIELLAIPYCSINQLSKEGKEYFKCIDKYIECIYQNIFHNAYCRI</sequence>
<protein>
    <submittedName>
        <fullName evidence="1">Uncharacterized protein</fullName>
    </submittedName>
</protein>